<keyword evidence="2" id="KW-1185">Reference proteome</keyword>
<gene>
    <name evidence="1" type="ORF">CEXT_815221</name>
</gene>
<comment type="caution">
    <text evidence="1">The sequence shown here is derived from an EMBL/GenBank/DDBJ whole genome shotgun (WGS) entry which is preliminary data.</text>
</comment>
<dbReference type="AlphaFoldDB" id="A0AAV4UF04"/>
<dbReference type="EMBL" id="BPLR01012759">
    <property type="protein sequence ID" value="GIY56348.1"/>
    <property type="molecule type" value="Genomic_DNA"/>
</dbReference>
<reference evidence="1 2" key="1">
    <citation type="submission" date="2021-06" db="EMBL/GenBank/DDBJ databases">
        <title>Caerostris extrusa draft genome.</title>
        <authorList>
            <person name="Kono N."/>
            <person name="Arakawa K."/>
        </authorList>
    </citation>
    <scope>NUCLEOTIDE SEQUENCE [LARGE SCALE GENOMIC DNA]</scope>
</reference>
<dbReference type="Proteomes" id="UP001054945">
    <property type="component" value="Unassembled WGS sequence"/>
</dbReference>
<accession>A0AAV4UF04</accession>
<evidence type="ECO:0000313" key="1">
    <source>
        <dbReference type="EMBL" id="GIY56348.1"/>
    </source>
</evidence>
<proteinExistence type="predicted"/>
<evidence type="ECO:0000313" key="2">
    <source>
        <dbReference type="Proteomes" id="UP001054945"/>
    </source>
</evidence>
<sequence length="107" mass="12279">MENSLYPFYQCVLSSSIHFHHRYAATNLARPAQDLRPLCSYDMGRNVDLRSTEKMLAFAQADIPHPQMNTECSRIELNWTSTKSPVETVTSAYIMSTDMNMGQRDSR</sequence>
<protein>
    <submittedName>
        <fullName evidence="1">Uncharacterized protein</fullName>
    </submittedName>
</protein>
<organism evidence="1 2">
    <name type="scientific">Caerostris extrusa</name>
    <name type="common">Bark spider</name>
    <name type="synonym">Caerostris bankana</name>
    <dbReference type="NCBI Taxonomy" id="172846"/>
    <lineage>
        <taxon>Eukaryota</taxon>
        <taxon>Metazoa</taxon>
        <taxon>Ecdysozoa</taxon>
        <taxon>Arthropoda</taxon>
        <taxon>Chelicerata</taxon>
        <taxon>Arachnida</taxon>
        <taxon>Araneae</taxon>
        <taxon>Araneomorphae</taxon>
        <taxon>Entelegynae</taxon>
        <taxon>Araneoidea</taxon>
        <taxon>Araneidae</taxon>
        <taxon>Caerostris</taxon>
    </lineage>
</organism>
<name>A0AAV4UF04_CAEEX</name>